<gene>
    <name evidence="1" type="ORF">LCGC14_1765700</name>
</gene>
<organism evidence="1">
    <name type="scientific">marine sediment metagenome</name>
    <dbReference type="NCBI Taxonomy" id="412755"/>
    <lineage>
        <taxon>unclassified sequences</taxon>
        <taxon>metagenomes</taxon>
        <taxon>ecological metagenomes</taxon>
    </lineage>
</organism>
<comment type="caution">
    <text evidence="1">The sequence shown here is derived from an EMBL/GenBank/DDBJ whole genome shotgun (WGS) entry which is preliminary data.</text>
</comment>
<feature type="non-terminal residue" evidence="1">
    <location>
        <position position="488"/>
    </location>
</feature>
<reference evidence="1" key="1">
    <citation type="journal article" date="2015" name="Nature">
        <title>Complex archaea that bridge the gap between prokaryotes and eukaryotes.</title>
        <authorList>
            <person name="Spang A."/>
            <person name="Saw J.H."/>
            <person name="Jorgensen S.L."/>
            <person name="Zaremba-Niedzwiedzka K."/>
            <person name="Martijn J."/>
            <person name="Lind A.E."/>
            <person name="van Eijk R."/>
            <person name="Schleper C."/>
            <person name="Guy L."/>
            <person name="Ettema T.J."/>
        </authorList>
    </citation>
    <scope>NUCLEOTIDE SEQUENCE</scope>
</reference>
<proteinExistence type="predicted"/>
<accession>A0A0F9GZQ7</accession>
<name>A0A0F9GZQ7_9ZZZZ</name>
<dbReference type="EMBL" id="LAZR01016487">
    <property type="protein sequence ID" value="KKM04289.1"/>
    <property type="molecule type" value="Genomic_DNA"/>
</dbReference>
<dbReference type="AlphaFoldDB" id="A0A0F9GZQ7"/>
<evidence type="ECO:0000313" key="1">
    <source>
        <dbReference type="EMBL" id="KKM04289.1"/>
    </source>
</evidence>
<sequence length="488" mass="50270">MTISTITATKQYSGDGSTVSFPTVFKFLANADVQITHRDSSDTETVWVEDTQYTLTGAGVSSGGTVTVKTSPTDYTPASGETLTIERITVENQGTEYPEGGAFPAKAHETALDRLTMLVQQVTARIGRAPKYPVTDASTLSAEHPNSTDRASKFAAWDAAGEPIASSGPTGDSSIPVSSYIETLLDDLTAAAARTTLGVVIGTDVQAELITTRGDIIRGDSSGDTERLALGTSDQVPTSDGTDLAFADVPLSLNYTAGLTLSKSAADTLGIAVGECRDDGDAVNLALTSAHTKDVSSSWVVGTGNGSLDTGSYAASTLYAVWLMRRSDTGVVDVLTSLAFANGSLTKPTNYDQFRLIGFFVTDAGPDILAFTQVGDYFRLTGDVVTDVTDATMTADTFETATLSVPPNCLAHIYATMTSDGDTVADGDIAVRTAGAADAGGPTESVSHAKFSAANVAGTGGSAIVLVDGSGQVNYAVSEGNNTSTANV</sequence>
<protein>
    <submittedName>
        <fullName evidence="1">Uncharacterized protein</fullName>
    </submittedName>
</protein>